<keyword evidence="1" id="KW-0812">Transmembrane</keyword>
<feature type="transmembrane region" description="Helical" evidence="1">
    <location>
        <begin position="14"/>
        <end position="35"/>
    </location>
</feature>
<proteinExistence type="predicted"/>
<evidence type="ECO:0000256" key="1">
    <source>
        <dbReference type="SAM" id="Phobius"/>
    </source>
</evidence>
<evidence type="ECO:0000313" key="2">
    <source>
        <dbReference type="EMBL" id="TYS70955.1"/>
    </source>
</evidence>
<feature type="transmembrane region" description="Helical" evidence="1">
    <location>
        <begin position="134"/>
        <end position="157"/>
    </location>
</feature>
<organism evidence="2 3">
    <name type="scientific">Sutcliffiella horikoshii</name>
    <dbReference type="NCBI Taxonomy" id="79883"/>
    <lineage>
        <taxon>Bacteria</taxon>
        <taxon>Bacillati</taxon>
        <taxon>Bacillota</taxon>
        <taxon>Bacilli</taxon>
        <taxon>Bacillales</taxon>
        <taxon>Bacillaceae</taxon>
        <taxon>Sutcliffiella</taxon>
    </lineage>
</organism>
<accession>A0A5D4T6L4</accession>
<dbReference type="InterPro" id="IPR018723">
    <property type="entry name" value="DUF2254_membrane"/>
</dbReference>
<protein>
    <submittedName>
        <fullName evidence="2">DUF2254 domain-containing protein</fullName>
    </submittedName>
</protein>
<dbReference type="Proteomes" id="UP000322524">
    <property type="component" value="Unassembled WGS sequence"/>
</dbReference>
<gene>
    <name evidence="2" type="ORF">FZC76_03410</name>
</gene>
<reference evidence="2 3" key="1">
    <citation type="submission" date="2019-08" db="EMBL/GenBank/DDBJ databases">
        <title>Bacillus genomes from the desert of Cuatro Cienegas, Coahuila.</title>
        <authorList>
            <person name="Olmedo-Alvarez G."/>
        </authorList>
    </citation>
    <scope>NUCLEOTIDE SEQUENCE [LARGE SCALE GENOMIC DNA]</scope>
    <source>
        <strain evidence="2 3">CH28_1T</strain>
    </source>
</reference>
<feature type="transmembrane region" description="Helical" evidence="1">
    <location>
        <begin position="70"/>
        <end position="89"/>
    </location>
</feature>
<sequence>MARSVNMLRLRTNFWFLPVFYGGVALLLAIGTLLLDHYIMSRKVETLIPSIFLSDIDLAQTILSSIASSLLTMTTITFSTILVVLTTYLSQFSPRALQNFITDHATQRVLGIFTAGFIYSIILLLFLKETKEEQLFLVPFFAVAIAILCLIVFVFFIQHVTTWIQVSNLLHNITVETLECMEELFNDSDNSTHDAPWDDWESKEITTKEPITIMSDKPGYVQYIDIDALVKIAYETDCIVRVERQQGDYINEHTPMLSIWGSGEKIEKESFRSLITVSIARAPLEDVEFGIRKVTEIGVRALSPGINDPSTAVHCIEQLGTLLSKLTSMKGIKPFFNDTNRNLRVIVKTPDFFSYLDIAFSPIIRYGKMDFDVIHSVLDVLKLISDHSPPFRKEAIWKYTLHTIESIKEEKYLQLERERLNTNIKDLCYSLGYGKDIERLKLK</sequence>
<dbReference type="EMBL" id="VTEV01000001">
    <property type="protein sequence ID" value="TYS70955.1"/>
    <property type="molecule type" value="Genomic_DNA"/>
</dbReference>
<comment type="caution">
    <text evidence="2">The sequence shown here is derived from an EMBL/GenBank/DDBJ whole genome shotgun (WGS) entry which is preliminary data.</text>
</comment>
<feature type="transmembrane region" description="Helical" evidence="1">
    <location>
        <begin position="109"/>
        <end position="127"/>
    </location>
</feature>
<evidence type="ECO:0000313" key="3">
    <source>
        <dbReference type="Proteomes" id="UP000322524"/>
    </source>
</evidence>
<name>A0A5D4T6L4_9BACI</name>
<dbReference type="OrthoDB" id="2955631at2"/>
<dbReference type="STRING" id="79883.GCA_001636495_03413"/>
<keyword evidence="1" id="KW-0472">Membrane</keyword>
<dbReference type="AlphaFoldDB" id="A0A5D4T6L4"/>
<dbReference type="RefSeq" id="WP_148986855.1">
    <property type="nucleotide sequence ID" value="NZ_VTEV01000001.1"/>
</dbReference>
<keyword evidence="1" id="KW-1133">Transmembrane helix</keyword>
<dbReference type="Pfam" id="PF10011">
    <property type="entry name" value="DUF2254"/>
    <property type="match status" value="1"/>
</dbReference>